<sequence>MEALTQSTVVRILCGISSEDNTYHRLTFFDSGAVRIERPYCLLDSHREVQPLEDTARRYKWLVWDLEEHQTEQWV</sequence>
<name>A0ABP8NRK9_9BACT</name>
<protein>
    <recommendedName>
        <fullName evidence="3">WYL domain-containing protein</fullName>
    </recommendedName>
</protein>
<reference evidence="2" key="1">
    <citation type="journal article" date="2019" name="Int. J. Syst. Evol. Microbiol.">
        <title>The Global Catalogue of Microorganisms (GCM) 10K type strain sequencing project: providing services to taxonomists for standard genome sequencing and annotation.</title>
        <authorList>
            <consortium name="The Broad Institute Genomics Platform"/>
            <consortium name="The Broad Institute Genome Sequencing Center for Infectious Disease"/>
            <person name="Wu L."/>
            <person name="Ma J."/>
        </authorList>
    </citation>
    <scope>NUCLEOTIDE SEQUENCE [LARGE SCALE GENOMIC DNA]</scope>
    <source>
        <strain evidence="2">JCM 17927</strain>
    </source>
</reference>
<dbReference type="EMBL" id="BAABHD010000084">
    <property type="protein sequence ID" value="GAA4469679.1"/>
    <property type="molecule type" value="Genomic_DNA"/>
</dbReference>
<evidence type="ECO:0008006" key="3">
    <source>
        <dbReference type="Google" id="ProtNLM"/>
    </source>
</evidence>
<gene>
    <name evidence="1" type="ORF">GCM10023189_57090</name>
</gene>
<evidence type="ECO:0000313" key="2">
    <source>
        <dbReference type="Proteomes" id="UP001501175"/>
    </source>
</evidence>
<keyword evidence="2" id="KW-1185">Reference proteome</keyword>
<accession>A0ABP8NRK9</accession>
<dbReference type="Proteomes" id="UP001501175">
    <property type="component" value="Unassembled WGS sequence"/>
</dbReference>
<dbReference type="RefSeq" id="WP_345249649.1">
    <property type="nucleotide sequence ID" value="NZ_BAABHD010000084.1"/>
</dbReference>
<proteinExistence type="predicted"/>
<evidence type="ECO:0000313" key="1">
    <source>
        <dbReference type="EMBL" id="GAA4469679.1"/>
    </source>
</evidence>
<comment type="caution">
    <text evidence="1">The sequence shown here is derived from an EMBL/GenBank/DDBJ whole genome shotgun (WGS) entry which is preliminary data.</text>
</comment>
<organism evidence="1 2">
    <name type="scientific">Nibrella saemangeumensis</name>
    <dbReference type="NCBI Taxonomy" id="1084526"/>
    <lineage>
        <taxon>Bacteria</taxon>
        <taxon>Pseudomonadati</taxon>
        <taxon>Bacteroidota</taxon>
        <taxon>Cytophagia</taxon>
        <taxon>Cytophagales</taxon>
        <taxon>Spirosomataceae</taxon>
        <taxon>Nibrella</taxon>
    </lineage>
</organism>